<dbReference type="InterPro" id="IPR013083">
    <property type="entry name" value="Znf_RING/FYVE/PHD"/>
</dbReference>
<feature type="domain" description="U-box" evidence="14">
    <location>
        <begin position="932"/>
        <end position="1006"/>
    </location>
</feature>
<evidence type="ECO:0000256" key="1">
    <source>
        <dbReference type="ARBA" id="ARBA00000900"/>
    </source>
</evidence>
<evidence type="ECO:0000313" key="15">
    <source>
        <dbReference type="EMBL" id="KAK9841056.1"/>
    </source>
</evidence>
<comment type="similarity">
    <text evidence="4">Belongs to the ubiquitin conjugation factor E4 family.</text>
</comment>
<reference evidence="15 16" key="1">
    <citation type="journal article" date="2024" name="Nat. Commun.">
        <title>Phylogenomics reveals the evolutionary origins of lichenization in chlorophyte algae.</title>
        <authorList>
            <person name="Puginier C."/>
            <person name="Libourel C."/>
            <person name="Otte J."/>
            <person name="Skaloud P."/>
            <person name="Haon M."/>
            <person name="Grisel S."/>
            <person name="Petersen M."/>
            <person name="Berrin J.G."/>
            <person name="Delaux P.M."/>
            <person name="Dal Grande F."/>
            <person name="Keller J."/>
        </authorList>
    </citation>
    <scope>NUCLEOTIDE SEQUENCE [LARGE SCALE GENOMIC DNA]</scope>
    <source>
        <strain evidence="15 16">SAG 245.80</strain>
    </source>
</reference>
<keyword evidence="11" id="KW-0862">Zinc</keyword>
<proteinExistence type="inferred from homology"/>
<evidence type="ECO:0000256" key="12">
    <source>
        <dbReference type="SAM" id="MobiDB-lite"/>
    </source>
</evidence>
<evidence type="ECO:0000256" key="4">
    <source>
        <dbReference type="ARBA" id="ARBA00007434"/>
    </source>
</evidence>
<keyword evidence="8" id="KW-0479">Metal-binding</keyword>
<dbReference type="GO" id="GO:0061630">
    <property type="term" value="F:ubiquitin protein ligase activity"/>
    <property type="evidence" value="ECO:0007669"/>
    <property type="project" value="UniProtKB-EC"/>
</dbReference>
<dbReference type="PANTHER" id="PTHR13363">
    <property type="entry name" value="RING FINGER AND SRY DOMAIN-CONTAINING"/>
    <property type="match status" value="1"/>
</dbReference>
<dbReference type="PANTHER" id="PTHR13363:SF5">
    <property type="entry name" value="E3 UBIQUITIN-PROTEIN LIGASE RNF123"/>
    <property type="match status" value="1"/>
</dbReference>
<dbReference type="Pfam" id="PF00622">
    <property type="entry name" value="SPRY"/>
    <property type="match status" value="1"/>
</dbReference>
<protein>
    <recommendedName>
        <fullName evidence="5">RING-type E3 ubiquitin transferase</fullName>
        <ecNumber evidence="5">2.3.2.27</ecNumber>
    </recommendedName>
</protein>
<evidence type="ECO:0000256" key="9">
    <source>
        <dbReference type="ARBA" id="ARBA00022771"/>
    </source>
</evidence>
<dbReference type="InterPro" id="IPR045129">
    <property type="entry name" value="RNF123/RKP/RSPRY1"/>
</dbReference>
<evidence type="ECO:0000259" key="13">
    <source>
        <dbReference type="PROSITE" id="PS50188"/>
    </source>
</evidence>
<evidence type="ECO:0000256" key="3">
    <source>
        <dbReference type="ARBA" id="ARBA00004906"/>
    </source>
</evidence>
<dbReference type="GO" id="GO:0051603">
    <property type="term" value="P:proteolysis involved in protein catabolic process"/>
    <property type="evidence" value="ECO:0007669"/>
    <property type="project" value="TreeGrafter"/>
</dbReference>
<dbReference type="EMBL" id="JALJOU010000011">
    <property type="protein sequence ID" value="KAK9841056.1"/>
    <property type="molecule type" value="Genomic_DNA"/>
</dbReference>
<evidence type="ECO:0000256" key="11">
    <source>
        <dbReference type="ARBA" id="ARBA00022833"/>
    </source>
</evidence>
<dbReference type="Gene3D" id="3.30.40.10">
    <property type="entry name" value="Zinc/RING finger domain, C3HC4 (zinc finger)"/>
    <property type="match status" value="1"/>
</dbReference>
<accession>A0AAW1S5T7</accession>
<name>A0AAW1S5T7_9CHLO</name>
<evidence type="ECO:0000256" key="5">
    <source>
        <dbReference type="ARBA" id="ARBA00012483"/>
    </source>
</evidence>
<dbReference type="PROSITE" id="PS51698">
    <property type="entry name" value="U_BOX"/>
    <property type="match status" value="1"/>
</dbReference>
<evidence type="ECO:0000256" key="7">
    <source>
        <dbReference type="ARBA" id="ARBA00022679"/>
    </source>
</evidence>
<evidence type="ECO:0000259" key="14">
    <source>
        <dbReference type="PROSITE" id="PS51698"/>
    </source>
</evidence>
<evidence type="ECO:0000313" key="16">
    <source>
        <dbReference type="Proteomes" id="UP001445335"/>
    </source>
</evidence>
<dbReference type="SMART" id="SM00504">
    <property type="entry name" value="Ubox"/>
    <property type="match status" value="1"/>
</dbReference>
<comment type="catalytic activity">
    <reaction evidence="1">
        <text>S-ubiquitinyl-[E2 ubiquitin-conjugating enzyme]-L-cysteine + [acceptor protein]-L-lysine = [E2 ubiquitin-conjugating enzyme]-L-cysteine + N(6)-ubiquitinyl-[acceptor protein]-L-lysine.</text>
        <dbReference type="EC" id="2.3.2.27"/>
    </reaction>
</comment>
<feature type="region of interest" description="Disordered" evidence="12">
    <location>
        <begin position="1"/>
        <end position="26"/>
    </location>
</feature>
<evidence type="ECO:0000256" key="2">
    <source>
        <dbReference type="ARBA" id="ARBA00004496"/>
    </source>
</evidence>
<dbReference type="PROSITE" id="PS50188">
    <property type="entry name" value="B302_SPRY"/>
    <property type="match status" value="1"/>
</dbReference>
<feature type="compositionally biased region" description="Low complexity" evidence="12">
    <location>
        <begin position="13"/>
        <end position="26"/>
    </location>
</feature>
<dbReference type="SUPFAM" id="SSF57850">
    <property type="entry name" value="RING/U-box"/>
    <property type="match status" value="1"/>
</dbReference>
<dbReference type="InterPro" id="IPR057987">
    <property type="entry name" value="TPR_RNF123/RKP"/>
</dbReference>
<dbReference type="InterPro" id="IPR043136">
    <property type="entry name" value="B30.2/SPRY_sf"/>
</dbReference>
<gene>
    <name evidence="15" type="ORF">WJX81_008302</name>
</gene>
<dbReference type="InterPro" id="IPR013320">
    <property type="entry name" value="ConA-like_dom_sf"/>
</dbReference>
<dbReference type="SUPFAM" id="SSF49899">
    <property type="entry name" value="Concanavalin A-like lectins/glucanases"/>
    <property type="match status" value="1"/>
</dbReference>
<dbReference type="Pfam" id="PF25576">
    <property type="entry name" value="TPR_RNF123"/>
    <property type="match status" value="1"/>
</dbReference>
<evidence type="ECO:0000256" key="6">
    <source>
        <dbReference type="ARBA" id="ARBA00022490"/>
    </source>
</evidence>
<feature type="region of interest" description="Disordered" evidence="12">
    <location>
        <begin position="899"/>
        <end position="937"/>
    </location>
</feature>
<dbReference type="InterPro" id="IPR003613">
    <property type="entry name" value="Ubox_domain"/>
</dbReference>
<dbReference type="Gene3D" id="2.60.120.920">
    <property type="match status" value="1"/>
</dbReference>
<dbReference type="InterPro" id="IPR003877">
    <property type="entry name" value="SPRY_dom"/>
</dbReference>
<keyword evidence="10" id="KW-0833">Ubl conjugation pathway</keyword>
<dbReference type="GO" id="GO:0016567">
    <property type="term" value="P:protein ubiquitination"/>
    <property type="evidence" value="ECO:0007669"/>
    <property type="project" value="InterPro"/>
</dbReference>
<keyword evidence="16" id="KW-1185">Reference proteome</keyword>
<dbReference type="InterPro" id="IPR001870">
    <property type="entry name" value="B30.2/SPRY"/>
</dbReference>
<dbReference type="Pfam" id="PF04564">
    <property type="entry name" value="U-box"/>
    <property type="match status" value="1"/>
</dbReference>
<feature type="region of interest" description="Disordered" evidence="12">
    <location>
        <begin position="292"/>
        <end position="312"/>
    </location>
</feature>
<dbReference type="FunFam" id="3.30.40.10:FF:000055">
    <property type="entry name" value="Ubiquitin conjugation factor e4 a"/>
    <property type="match status" value="1"/>
</dbReference>
<comment type="subcellular location">
    <subcellularLocation>
        <location evidence="2">Cytoplasm</location>
    </subcellularLocation>
</comment>
<feature type="domain" description="B30.2/SPRY" evidence="13">
    <location>
        <begin position="1"/>
        <end position="182"/>
    </location>
</feature>
<dbReference type="EC" id="2.3.2.27" evidence="5"/>
<keyword evidence="6" id="KW-0963">Cytoplasm</keyword>
<comment type="pathway">
    <text evidence="3">Protein modification; protein ubiquitination.</text>
</comment>
<dbReference type="GO" id="GO:0008270">
    <property type="term" value="F:zinc ion binding"/>
    <property type="evidence" value="ECO:0007669"/>
    <property type="project" value="UniProtKB-KW"/>
</dbReference>
<keyword evidence="9" id="KW-0863">Zinc-finger</keyword>
<sequence>MYVARRAEDAEQAAEPSQAPSSAPASVSLDRATAVGELRIAGSIAESWSNFGSARANAAVTHGKWQYEAHLGTAGIQQLGYVTVAAAFTSEEGVGDCPDSYAFDGHRVRKWNVTCTPYGEAWTAGDVIGCALDLDAGVMSFTRNGRDMGQAFTNIRRPLAYYPGISLGYGERCELNFGERPFAHPLPGYRPLVASPAGRAAAAWLLACLRRLGERNFETFAAVMWLLACRRWLVLLLVGGAESPAREQALREAGVAERLASPLAARLAPLLASEHQCEGVLLPWLLELQDAKPGRDPSPGPEEADPGAGAPAPSPALQLAVQLLSQPLAMQRVQPCWQALLPVLARCVRAAPLLGPKCRATAPALLALAVGLIRLPLVRERWLSTPGWRDAYEGLMTLHQPTPRDLEVLIPAVQWMGAAACKPETPAGSGPDKASAAHNPRHVVRENEGAYRGACAALAAAAAAVEERHLELCAVLAATPTLLTGVPSEPSTRLSQFVAHLLRKNRGALRAMPPPGLSDPLALRSAFVALTRLLRPALEGAHGPLPPFPAGSHFLTGLAKRGLDRYGGAPRLGGELAHLEKTAELARAKQALQAAQGAGAQLAARHTERLCSAEAAAATRAAAWAGAALGGARCAGAHLALLLYLARLLAAAGHQAALFPYVPELYVGSLVDGFHAAAAAQALTLPGVPPPERPGLLLAAATRAAVAFVARRFADAAIVGPDLREVLLASLRRLLAQRRCLAMVEASAESRAGVIHGLLRSFHGRDWLAAKDLAHVLAANPALRARLLDRLFVMLNWALTELAAVSWELDGMAGERASERYAVSLARRVAGMAELAAALARLLEFLAARLPAAFLGASTAAGVNLARLAETAAFVVMQAGRALLRSLIDALEAAESSASRSRSSAVRQDSGDGQTLEGRANSGLSSGSSDDDTPEEFLDPILMTPMVDPVVLPESRAVVDRGTLARHLIASPTDPFTRTPLAARDARPLPELRARIAAWQAARHRGQ</sequence>
<dbReference type="Proteomes" id="UP001445335">
    <property type="component" value="Unassembled WGS sequence"/>
</dbReference>
<organism evidence="15 16">
    <name type="scientific">Elliptochloris bilobata</name>
    <dbReference type="NCBI Taxonomy" id="381761"/>
    <lineage>
        <taxon>Eukaryota</taxon>
        <taxon>Viridiplantae</taxon>
        <taxon>Chlorophyta</taxon>
        <taxon>core chlorophytes</taxon>
        <taxon>Trebouxiophyceae</taxon>
        <taxon>Trebouxiophyceae incertae sedis</taxon>
        <taxon>Elliptochloris clade</taxon>
        <taxon>Elliptochloris</taxon>
    </lineage>
</organism>
<evidence type="ECO:0000256" key="10">
    <source>
        <dbReference type="ARBA" id="ARBA00022786"/>
    </source>
</evidence>
<dbReference type="GO" id="GO:0005737">
    <property type="term" value="C:cytoplasm"/>
    <property type="evidence" value="ECO:0007669"/>
    <property type="project" value="UniProtKB-SubCell"/>
</dbReference>
<keyword evidence="7" id="KW-0808">Transferase</keyword>
<comment type="caution">
    <text evidence="15">The sequence shown here is derived from an EMBL/GenBank/DDBJ whole genome shotgun (WGS) entry which is preliminary data.</text>
</comment>
<evidence type="ECO:0000256" key="8">
    <source>
        <dbReference type="ARBA" id="ARBA00022723"/>
    </source>
</evidence>
<dbReference type="AlphaFoldDB" id="A0AAW1S5T7"/>
<dbReference type="SMART" id="SM00449">
    <property type="entry name" value="SPRY"/>
    <property type="match status" value="1"/>
</dbReference>